<accession>A0A5J4JI63</accession>
<evidence type="ECO:0000313" key="5">
    <source>
        <dbReference type="Proteomes" id="UP000391919"/>
    </source>
</evidence>
<proteinExistence type="inferred from homology"/>
<dbReference type="Pfam" id="PF01979">
    <property type="entry name" value="Amidohydro_1"/>
    <property type="match status" value="1"/>
</dbReference>
<dbReference type="EMBL" id="BKZQ01000073">
    <property type="protein sequence ID" value="GER71813.1"/>
    <property type="molecule type" value="Genomic_DNA"/>
</dbReference>
<comment type="similarity">
    <text evidence="2">Belongs to the metallo-dependent hydrolases superfamily. Hydantoinase/dihydropyrimidinase family.</text>
</comment>
<dbReference type="FunFam" id="3.20.20.140:FF:000174">
    <property type="entry name" value="Dihydropyrimidinase-related protein 2"/>
    <property type="match status" value="1"/>
</dbReference>
<dbReference type="AlphaFoldDB" id="A0A5J4JI63"/>
<dbReference type="GO" id="GO:0016812">
    <property type="term" value="F:hydrolase activity, acting on carbon-nitrogen (but not peptide) bonds, in cyclic amides"/>
    <property type="evidence" value="ECO:0007669"/>
    <property type="project" value="TreeGrafter"/>
</dbReference>
<dbReference type="PANTHER" id="PTHR11647:SF1">
    <property type="entry name" value="COLLAPSIN RESPONSE MEDIATOR PROTEIN"/>
    <property type="match status" value="1"/>
</dbReference>
<dbReference type="InterPro" id="IPR032466">
    <property type="entry name" value="Metal_Hydrolase"/>
</dbReference>
<feature type="domain" description="Amidohydrolase-related" evidence="3">
    <location>
        <begin position="5"/>
        <end position="141"/>
    </location>
</feature>
<dbReference type="Proteomes" id="UP000391919">
    <property type="component" value="Unassembled WGS sequence"/>
</dbReference>
<keyword evidence="5" id="KW-1185">Reference proteome</keyword>
<dbReference type="SUPFAM" id="SSF51338">
    <property type="entry name" value="Composite domain of metallo-dependent hydrolases"/>
    <property type="match status" value="1"/>
</dbReference>
<name>A0A5J4JI63_9BACI</name>
<dbReference type="SUPFAM" id="SSF51556">
    <property type="entry name" value="Metallo-dependent hydrolases"/>
    <property type="match status" value="1"/>
</dbReference>
<dbReference type="InterPro" id="IPR006680">
    <property type="entry name" value="Amidohydro-rel"/>
</dbReference>
<dbReference type="InterPro" id="IPR050378">
    <property type="entry name" value="Metallo-dep_Hydrolases_sf"/>
</dbReference>
<reference evidence="4 5" key="1">
    <citation type="submission" date="2019-09" db="EMBL/GenBank/DDBJ databases">
        <title>Draft genome sequence of Bacillus sp. JC-7.</title>
        <authorList>
            <person name="Tanaka N."/>
            <person name="Shiwa Y."/>
            <person name="Fujita N."/>
            <person name="Tanasupawat S."/>
        </authorList>
    </citation>
    <scope>NUCLEOTIDE SEQUENCE [LARGE SCALE GENOMIC DNA]</scope>
    <source>
        <strain evidence="4 5">JC-7</strain>
    </source>
</reference>
<evidence type="ECO:0000313" key="4">
    <source>
        <dbReference type="EMBL" id="GER71813.1"/>
    </source>
</evidence>
<dbReference type="PANTHER" id="PTHR11647">
    <property type="entry name" value="HYDRANTOINASE/DIHYDROPYRIMIDINASE FAMILY MEMBER"/>
    <property type="match status" value="1"/>
</dbReference>
<dbReference type="InterPro" id="IPR011059">
    <property type="entry name" value="Metal-dep_hydrolase_composite"/>
</dbReference>
<organism evidence="4 5">
    <name type="scientific">Weizmannia acidilactici</name>
    <dbReference type="NCBI Taxonomy" id="2607726"/>
    <lineage>
        <taxon>Bacteria</taxon>
        <taxon>Bacillati</taxon>
        <taxon>Bacillota</taxon>
        <taxon>Bacilli</taxon>
        <taxon>Bacillales</taxon>
        <taxon>Bacillaceae</taxon>
        <taxon>Heyndrickxia</taxon>
    </lineage>
</organism>
<comment type="cofactor">
    <cofactor evidence="1">
        <name>Zn(2+)</name>
        <dbReference type="ChEBI" id="CHEBI:29105"/>
    </cofactor>
</comment>
<comment type="caution">
    <text evidence="4">The sequence shown here is derived from an EMBL/GenBank/DDBJ whole genome shotgun (WGS) entry which is preliminary data.</text>
</comment>
<evidence type="ECO:0000256" key="2">
    <source>
        <dbReference type="ARBA" id="ARBA00008829"/>
    </source>
</evidence>
<protein>
    <recommendedName>
        <fullName evidence="3">Amidohydrolase-related domain-containing protein</fullName>
    </recommendedName>
</protein>
<dbReference type="GO" id="GO:0005829">
    <property type="term" value="C:cytosol"/>
    <property type="evidence" value="ECO:0007669"/>
    <property type="project" value="TreeGrafter"/>
</dbReference>
<evidence type="ECO:0000256" key="1">
    <source>
        <dbReference type="ARBA" id="ARBA00001947"/>
    </source>
</evidence>
<evidence type="ECO:0000259" key="3">
    <source>
        <dbReference type="Pfam" id="PF01979"/>
    </source>
</evidence>
<sequence length="175" mass="19359">MRKRLNALKAGILQTLGSDQCSFNFNGKKQLGRNYFSKISNVGPFIEDRISILFSEGVKKGILTLNRFVDIVSTQPAKLFGLFPEKGTIAVGADADLVIFDPEVKRVISARTHHMNVDYSAFEGMEIIGEPVSVLCRGNFVIKDKQFVGEPGSGKYLKWKKFNEGILQFPAAATV</sequence>
<gene>
    <name evidence="4" type="ORF">BpJC7_31160</name>
</gene>
<dbReference type="Gene3D" id="3.20.20.140">
    <property type="entry name" value="Metal-dependent hydrolases"/>
    <property type="match status" value="1"/>
</dbReference>